<reference evidence="1" key="1">
    <citation type="submission" date="2020-03" db="EMBL/GenBank/DDBJ databases">
        <title>The deep terrestrial virosphere.</title>
        <authorList>
            <person name="Holmfeldt K."/>
            <person name="Nilsson E."/>
            <person name="Simone D."/>
            <person name="Lopez-Fernandez M."/>
            <person name="Wu X."/>
            <person name="de Brujin I."/>
            <person name="Lundin D."/>
            <person name="Andersson A."/>
            <person name="Bertilsson S."/>
            <person name="Dopson M."/>
        </authorList>
    </citation>
    <scope>NUCLEOTIDE SEQUENCE</scope>
    <source>
        <strain evidence="2">MM415A01058</strain>
        <strain evidence="3">MM415B06477</strain>
        <strain evidence="1">TM448A05617</strain>
    </source>
</reference>
<evidence type="ECO:0000313" key="3">
    <source>
        <dbReference type="EMBL" id="QJA97234.1"/>
    </source>
</evidence>
<evidence type="ECO:0000313" key="1">
    <source>
        <dbReference type="EMBL" id="QJA54748.1"/>
    </source>
</evidence>
<organism evidence="1">
    <name type="scientific">viral metagenome</name>
    <dbReference type="NCBI Taxonomy" id="1070528"/>
    <lineage>
        <taxon>unclassified sequences</taxon>
        <taxon>metagenomes</taxon>
        <taxon>organismal metagenomes</taxon>
    </lineage>
</organism>
<accession>A0A6H2A4Q3</accession>
<dbReference type="EMBL" id="MT143475">
    <property type="protein sequence ID" value="QJA97234.1"/>
    <property type="molecule type" value="Genomic_DNA"/>
</dbReference>
<gene>
    <name evidence="2" type="ORF">MM415A01058_0005</name>
    <name evidence="3" type="ORF">MM415B06477_0005</name>
    <name evidence="1" type="ORF">TM448A05617_0005</name>
</gene>
<protein>
    <submittedName>
        <fullName evidence="1">Uncharacterized protein</fullName>
    </submittedName>
</protein>
<sequence>MEDTAEHDIQDEMEYAKIRCTDSYRNMKNAEKIYISEREKWRAWKSEYERMDRELALKDGRLQVIKGIGARKKVDPIILTESQILEIASHLGISIKIPD</sequence>
<dbReference type="AlphaFoldDB" id="A0A6H2A4Q3"/>
<evidence type="ECO:0000313" key="2">
    <source>
        <dbReference type="EMBL" id="QJA78517.1"/>
    </source>
</evidence>
<dbReference type="EMBL" id="MT142341">
    <property type="protein sequence ID" value="QJA78517.1"/>
    <property type="molecule type" value="Genomic_DNA"/>
</dbReference>
<name>A0A6H2A4Q3_9ZZZZ</name>
<dbReference type="EMBL" id="MT144534">
    <property type="protein sequence ID" value="QJA54748.1"/>
    <property type="molecule type" value="Genomic_DNA"/>
</dbReference>
<proteinExistence type="predicted"/>